<gene>
    <name evidence="2" type="ORF">BC349_12245</name>
</gene>
<dbReference type="InterPro" id="IPR057561">
    <property type="entry name" value="NADase_transloc"/>
</dbReference>
<evidence type="ECO:0000259" key="1">
    <source>
        <dbReference type="Pfam" id="PF25302"/>
    </source>
</evidence>
<keyword evidence="3" id="KW-1185">Reference proteome</keyword>
<feature type="domain" description="NAD glycohydrolase translocation F5/8 type C" evidence="1">
    <location>
        <begin position="33"/>
        <end position="86"/>
    </location>
</feature>
<sequence length="91" mass="10377">MINLSEADKRIYDTCEEGPETYWDILGPGCSWQEQHFKLEQPLGYGDRSNTKQLSAKPGWALQFEITAVYPGAKYDDTAITEIYFDGIDVH</sequence>
<evidence type="ECO:0000313" key="3">
    <source>
        <dbReference type="Proteomes" id="UP000765802"/>
    </source>
</evidence>
<dbReference type="RefSeq" id="WP_187257142.1">
    <property type="nucleotide sequence ID" value="NZ_JBHULF010000007.1"/>
</dbReference>
<organism evidence="2 3">
    <name type="scientific">Flavihumibacter stibioxidans</name>
    <dbReference type="NCBI Taxonomy" id="1834163"/>
    <lineage>
        <taxon>Bacteria</taxon>
        <taxon>Pseudomonadati</taxon>
        <taxon>Bacteroidota</taxon>
        <taxon>Chitinophagia</taxon>
        <taxon>Chitinophagales</taxon>
        <taxon>Chitinophagaceae</taxon>
        <taxon>Flavihumibacter</taxon>
    </lineage>
</organism>
<protein>
    <recommendedName>
        <fullName evidence="1">NAD glycohydrolase translocation F5/8 type C domain-containing protein</fullName>
    </recommendedName>
</protein>
<dbReference type="Pfam" id="PF25302">
    <property type="entry name" value="NADase_transloc"/>
    <property type="match status" value="1"/>
</dbReference>
<name>A0ABR7M9V5_9BACT</name>
<comment type="caution">
    <text evidence="2">The sequence shown here is derived from an EMBL/GenBank/DDBJ whole genome shotgun (WGS) entry which is preliminary data.</text>
</comment>
<proteinExistence type="predicted"/>
<reference evidence="2 3" key="1">
    <citation type="submission" date="2016-07" db="EMBL/GenBank/DDBJ databases">
        <title>Genome analysis of Flavihumibacter stibioxidans YS-17.</title>
        <authorList>
            <person name="Shi K."/>
            <person name="Han Y."/>
            <person name="Wang G."/>
        </authorList>
    </citation>
    <scope>NUCLEOTIDE SEQUENCE [LARGE SCALE GENOMIC DNA]</scope>
    <source>
        <strain evidence="2 3">YS-17</strain>
    </source>
</reference>
<evidence type="ECO:0000313" key="2">
    <source>
        <dbReference type="EMBL" id="MBC6491823.1"/>
    </source>
</evidence>
<accession>A0ABR7M9V5</accession>
<dbReference type="Proteomes" id="UP000765802">
    <property type="component" value="Unassembled WGS sequence"/>
</dbReference>
<dbReference type="EMBL" id="MBUA01000023">
    <property type="protein sequence ID" value="MBC6491823.1"/>
    <property type="molecule type" value="Genomic_DNA"/>
</dbReference>